<dbReference type="Gene3D" id="1.50.10.150">
    <property type="entry name" value="Voltage-dependent anion channel"/>
    <property type="match status" value="1"/>
</dbReference>
<protein>
    <submittedName>
        <fullName evidence="9">C4-dicarboxylate ABC transporter</fullName>
    </submittedName>
</protein>
<keyword evidence="10" id="KW-1185">Reference proteome</keyword>
<evidence type="ECO:0000256" key="6">
    <source>
        <dbReference type="ARBA" id="ARBA00022989"/>
    </source>
</evidence>
<evidence type="ECO:0000256" key="1">
    <source>
        <dbReference type="ARBA" id="ARBA00004651"/>
    </source>
</evidence>
<keyword evidence="4" id="KW-1003">Cell membrane</keyword>
<evidence type="ECO:0000256" key="4">
    <source>
        <dbReference type="ARBA" id="ARBA00022475"/>
    </source>
</evidence>
<evidence type="ECO:0000256" key="7">
    <source>
        <dbReference type="ARBA" id="ARBA00023136"/>
    </source>
</evidence>
<evidence type="ECO:0000256" key="3">
    <source>
        <dbReference type="ARBA" id="ARBA00022448"/>
    </source>
</evidence>
<evidence type="ECO:0000313" key="9">
    <source>
        <dbReference type="EMBL" id="QOW11831.1"/>
    </source>
</evidence>
<dbReference type="EMBL" id="CP040442">
    <property type="protein sequence ID" value="QOW11831.1"/>
    <property type="molecule type" value="Genomic_DNA"/>
</dbReference>
<feature type="transmembrane region" description="Helical" evidence="8">
    <location>
        <begin position="298"/>
        <end position="317"/>
    </location>
</feature>
<dbReference type="InterPro" id="IPR038665">
    <property type="entry name" value="Voltage-dep_anion_channel_sf"/>
</dbReference>
<feature type="transmembrane region" description="Helical" evidence="8">
    <location>
        <begin position="20"/>
        <end position="43"/>
    </location>
</feature>
<dbReference type="KEGG" id="kfa:Q73A0000_16425"/>
<dbReference type="GO" id="GO:0000319">
    <property type="term" value="F:sulfite transmembrane transporter activity"/>
    <property type="evidence" value="ECO:0007669"/>
    <property type="project" value="TreeGrafter"/>
</dbReference>
<accession>A0A7M2YCI0</accession>
<reference evidence="9 10" key="1">
    <citation type="submission" date="2019-05" db="EMBL/GenBank/DDBJ databases">
        <title>Chryseobacterium sp. isolated from King George Island, maritime Antarctica.</title>
        <authorList>
            <person name="Peng X."/>
        </authorList>
    </citation>
    <scope>NUCLEOTIDE SEQUENCE [LARGE SCALE GENOMIC DNA]</scope>
    <source>
        <strain evidence="9 10">7-3A</strain>
    </source>
</reference>
<dbReference type="Pfam" id="PF03595">
    <property type="entry name" value="SLAC1"/>
    <property type="match status" value="1"/>
</dbReference>
<feature type="transmembrane region" description="Helical" evidence="8">
    <location>
        <begin position="225"/>
        <end position="244"/>
    </location>
</feature>
<proteinExistence type="inferred from homology"/>
<sequence length="360" mass="41358">MPTNNKQNDGYKQIRSKHLFFKIAELSPAYFALVMATGIVSIAAHLYNYILFAKALFYINSIAYLIICILFIFRFIYFKKEFLSDFMDDRKNMGFLSFVAANCILGGQFILIANNYHVAAFFLIIGLSSWIVLTYSLFLILIEKRNKPSIKAINGTWLLLVVATQAVSILLAQLEEFLPFSHNEVLFFSLILFLCGCLFYIILITLIIYRLIFFELHAEDLSPPFWISMGADAITVLAGSTLILNADKWELLIEILPFLKGFTLLFWAIGTWWIPLMVMLGIWRHFIKKVPLKYNSAYWGMVFPLGMYTVCTFQLSQAVGVPFLMAISSVFVFFAIGVWSIVFIYLIYSLIFSVMLKKKL</sequence>
<evidence type="ECO:0000256" key="5">
    <source>
        <dbReference type="ARBA" id="ARBA00022692"/>
    </source>
</evidence>
<feature type="transmembrane region" description="Helical" evidence="8">
    <location>
        <begin position="186"/>
        <end position="213"/>
    </location>
</feature>
<evidence type="ECO:0000313" key="10">
    <source>
        <dbReference type="Proteomes" id="UP000594195"/>
    </source>
</evidence>
<dbReference type="AlphaFoldDB" id="A0A7M2YCI0"/>
<keyword evidence="5 8" id="KW-0812">Transmembrane</keyword>
<evidence type="ECO:0000256" key="2">
    <source>
        <dbReference type="ARBA" id="ARBA00008566"/>
    </source>
</evidence>
<gene>
    <name evidence="9" type="ORF">Q73A0000_16425</name>
</gene>
<feature type="transmembrane region" description="Helical" evidence="8">
    <location>
        <begin position="119"/>
        <end position="142"/>
    </location>
</feature>
<feature type="transmembrane region" description="Helical" evidence="8">
    <location>
        <begin position="154"/>
        <end position="174"/>
    </location>
</feature>
<feature type="transmembrane region" description="Helical" evidence="8">
    <location>
        <begin position="94"/>
        <end position="113"/>
    </location>
</feature>
<dbReference type="GO" id="GO:0005886">
    <property type="term" value="C:plasma membrane"/>
    <property type="evidence" value="ECO:0007669"/>
    <property type="project" value="UniProtKB-SubCell"/>
</dbReference>
<dbReference type="InterPro" id="IPR004695">
    <property type="entry name" value="SLAC1/Mae1/Ssu1/TehA"/>
</dbReference>
<keyword evidence="6 8" id="KW-1133">Transmembrane helix</keyword>
<dbReference type="PANTHER" id="PTHR31686:SF1">
    <property type="entry name" value="SULFITE EFFLUX PUMP SSU1"/>
    <property type="match status" value="1"/>
</dbReference>
<feature type="transmembrane region" description="Helical" evidence="8">
    <location>
        <begin position="49"/>
        <end position="73"/>
    </location>
</feature>
<dbReference type="Proteomes" id="UP000594195">
    <property type="component" value="Chromosome"/>
</dbReference>
<comment type="similarity">
    <text evidence="2">Belongs to the tellurite-resistance/dicarboxylate transporter (TDT) family.</text>
</comment>
<feature type="transmembrane region" description="Helical" evidence="8">
    <location>
        <begin position="323"/>
        <end position="356"/>
    </location>
</feature>
<dbReference type="CDD" id="cd09319">
    <property type="entry name" value="TDT_like_1"/>
    <property type="match status" value="1"/>
</dbReference>
<evidence type="ECO:0000256" key="8">
    <source>
        <dbReference type="SAM" id="Phobius"/>
    </source>
</evidence>
<feature type="transmembrane region" description="Helical" evidence="8">
    <location>
        <begin position="264"/>
        <end position="286"/>
    </location>
</feature>
<dbReference type="PANTHER" id="PTHR31686">
    <property type="match status" value="1"/>
</dbReference>
<comment type="subcellular location">
    <subcellularLocation>
        <location evidence="1">Cell membrane</location>
        <topology evidence="1">Multi-pass membrane protein</topology>
    </subcellularLocation>
</comment>
<name>A0A7M2YCI0_9FLAO</name>
<dbReference type="InterPro" id="IPR051629">
    <property type="entry name" value="Sulfite_efflux_TDT"/>
</dbReference>
<keyword evidence="7 8" id="KW-0472">Membrane</keyword>
<keyword evidence="3" id="KW-0813">Transport</keyword>
<organism evidence="9 10">
    <name type="scientific">Kaistella flava</name>
    <name type="common">ex Peng et al. 2021</name>
    <dbReference type="NCBI Taxonomy" id="2038776"/>
    <lineage>
        <taxon>Bacteria</taxon>
        <taxon>Pseudomonadati</taxon>
        <taxon>Bacteroidota</taxon>
        <taxon>Flavobacteriia</taxon>
        <taxon>Flavobacteriales</taxon>
        <taxon>Weeksellaceae</taxon>
        <taxon>Chryseobacterium group</taxon>
        <taxon>Kaistella</taxon>
    </lineage>
</organism>
<dbReference type="RefSeq" id="WP_193812001.1">
    <property type="nucleotide sequence ID" value="NZ_CP040442.1"/>
</dbReference>